<accession>A0A1I0B5R1</accession>
<dbReference type="OrthoDB" id="2051942at2"/>
<gene>
    <name evidence="1" type="ORF">SAMN05421676_102359</name>
</gene>
<sequence length="98" mass="11514">MYNHELVLIKQTVVTDDLGNQTIEESRNTVLCKVNSIGRNEFYEAATHGMKPEIEFVIHGYEYEDEQQVVFEGAEYKVIRTYKEDFEEVELTCEKSDR</sequence>
<dbReference type="InterPro" id="IPR038666">
    <property type="entry name" value="SSP1_head-tail_sf"/>
</dbReference>
<reference evidence="2" key="1">
    <citation type="submission" date="2016-10" db="EMBL/GenBank/DDBJ databases">
        <authorList>
            <person name="Varghese N."/>
            <person name="Submissions S."/>
        </authorList>
    </citation>
    <scope>NUCLEOTIDE SEQUENCE [LARGE SCALE GENOMIC DNA]</scope>
    <source>
        <strain evidence="2">CGMCC 1.3566</strain>
    </source>
</reference>
<proteinExistence type="predicted"/>
<dbReference type="Gene3D" id="2.40.10.270">
    <property type="entry name" value="Bacteriophage SPP1 head-tail adaptor protein"/>
    <property type="match status" value="1"/>
</dbReference>
<evidence type="ECO:0000313" key="2">
    <source>
        <dbReference type="Proteomes" id="UP000199095"/>
    </source>
</evidence>
<name>A0A1I0B5R1_9BACI</name>
<dbReference type="InterPro" id="IPR008767">
    <property type="entry name" value="Phage_SPP1_head-tail_adaptor"/>
</dbReference>
<dbReference type="NCBIfam" id="TIGR01563">
    <property type="entry name" value="gp16_SPP1"/>
    <property type="match status" value="1"/>
</dbReference>
<protein>
    <submittedName>
        <fullName evidence="1">Phage head-tail adaptor, putative, SPP1 family</fullName>
    </submittedName>
</protein>
<dbReference type="Proteomes" id="UP000199095">
    <property type="component" value="Unassembled WGS sequence"/>
</dbReference>
<dbReference type="AlphaFoldDB" id="A0A1I0B5R1"/>
<dbReference type="RefSeq" id="WP_093132260.1">
    <property type="nucleotide sequence ID" value="NZ_FOHJ01000002.1"/>
</dbReference>
<organism evidence="1 2">
    <name type="scientific">Salinibacillus kushneri</name>
    <dbReference type="NCBI Taxonomy" id="237682"/>
    <lineage>
        <taxon>Bacteria</taxon>
        <taxon>Bacillati</taxon>
        <taxon>Bacillota</taxon>
        <taxon>Bacilli</taxon>
        <taxon>Bacillales</taxon>
        <taxon>Bacillaceae</taxon>
        <taxon>Salinibacillus</taxon>
    </lineage>
</organism>
<dbReference type="EMBL" id="FOHJ01000002">
    <property type="protein sequence ID" value="SET02210.1"/>
    <property type="molecule type" value="Genomic_DNA"/>
</dbReference>
<evidence type="ECO:0000313" key="1">
    <source>
        <dbReference type="EMBL" id="SET02210.1"/>
    </source>
</evidence>
<dbReference type="STRING" id="237682.SAMN05421676_102359"/>
<keyword evidence="2" id="KW-1185">Reference proteome</keyword>